<organism evidence="4 5">
    <name type="scientific">Aquibacillus halophilus</name>
    <dbReference type="NCBI Taxonomy" id="930132"/>
    <lineage>
        <taxon>Bacteria</taxon>
        <taxon>Bacillati</taxon>
        <taxon>Bacillota</taxon>
        <taxon>Bacilli</taxon>
        <taxon>Bacillales</taxon>
        <taxon>Bacillaceae</taxon>
        <taxon>Aquibacillus</taxon>
    </lineage>
</organism>
<evidence type="ECO:0000256" key="1">
    <source>
        <dbReference type="ARBA" id="ARBA00022603"/>
    </source>
</evidence>
<dbReference type="InterPro" id="IPR029063">
    <property type="entry name" value="SAM-dependent_MTases_sf"/>
</dbReference>
<dbReference type="OrthoDB" id="9764961at2"/>
<dbReference type="Pfam" id="PF05175">
    <property type="entry name" value="MTS"/>
    <property type="match status" value="1"/>
</dbReference>
<dbReference type="RefSeq" id="WP_153738430.1">
    <property type="nucleotide sequence ID" value="NZ_WJNG01000019.1"/>
</dbReference>
<dbReference type="InterPro" id="IPR007848">
    <property type="entry name" value="Small_mtfrase_dom"/>
</dbReference>
<dbReference type="Proteomes" id="UP000799092">
    <property type="component" value="Unassembled WGS sequence"/>
</dbReference>
<evidence type="ECO:0000256" key="2">
    <source>
        <dbReference type="ARBA" id="ARBA00022679"/>
    </source>
</evidence>
<dbReference type="GO" id="GO:0032259">
    <property type="term" value="P:methylation"/>
    <property type="evidence" value="ECO:0007669"/>
    <property type="project" value="UniProtKB-KW"/>
</dbReference>
<dbReference type="AlphaFoldDB" id="A0A6A8DGL0"/>
<dbReference type="EMBL" id="WJNG01000019">
    <property type="protein sequence ID" value="MRH44825.1"/>
    <property type="molecule type" value="Genomic_DNA"/>
</dbReference>
<reference evidence="4" key="1">
    <citation type="submission" date="2019-11" db="EMBL/GenBank/DDBJ databases">
        <authorList>
            <person name="Li J."/>
        </authorList>
    </citation>
    <scope>NUCLEOTIDE SEQUENCE</scope>
    <source>
        <strain evidence="4">B6B</strain>
    </source>
</reference>
<dbReference type="CDD" id="cd02440">
    <property type="entry name" value="AdoMet_MTases"/>
    <property type="match status" value="1"/>
</dbReference>
<accession>A0A6A8DGL0</accession>
<dbReference type="InterPro" id="IPR046977">
    <property type="entry name" value="RsmC/RlmG"/>
</dbReference>
<keyword evidence="1 4" id="KW-0489">Methyltransferase</keyword>
<dbReference type="PANTHER" id="PTHR47816:SF4">
    <property type="entry name" value="RIBOSOMAL RNA SMALL SUBUNIT METHYLTRANSFERASE C"/>
    <property type="match status" value="1"/>
</dbReference>
<dbReference type="Gene3D" id="3.40.50.150">
    <property type="entry name" value="Vaccinia Virus protein VP39"/>
    <property type="match status" value="1"/>
</dbReference>
<sequence>MSEQYFSKQPQSKSNEKTWTFELRENKLSFTSDHGVFSKSEVDFGSRLLIQAFSAPEISGDILDLGCGYGPIGLSLAKAFPESKLVLTDINERAISLAKKNAENNDIVNVEFAISDRFEALQNRRFSAILTNPPIRAGKKIIFQMFEESYDALLSRGELWVVIQKKQGAPSTQKKLEEMFDSVEVVAKDKGYYILCAKKE</sequence>
<keyword evidence="5" id="KW-1185">Reference proteome</keyword>
<dbReference type="PANTHER" id="PTHR47816">
    <property type="entry name" value="RIBOSOMAL RNA SMALL SUBUNIT METHYLTRANSFERASE C"/>
    <property type="match status" value="1"/>
</dbReference>
<gene>
    <name evidence="4" type="ORF">GH741_19430</name>
</gene>
<evidence type="ECO:0000259" key="3">
    <source>
        <dbReference type="Pfam" id="PF05175"/>
    </source>
</evidence>
<dbReference type="GO" id="GO:0008757">
    <property type="term" value="F:S-adenosylmethionine-dependent methyltransferase activity"/>
    <property type="evidence" value="ECO:0007669"/>
    <property type="project" value="InterPro"/>
</dbReference>
<proteinExistence type="predicted"/>
<protein>
    <submittedName>
        <fullName evidence="4">Methyltransferase</fullName>
    </submittedName>
</protein>
<feature type="domain" description="Methyltransferase small" evidence="3">
    <location>
        <begin position="28"/>
        <end position="195"/>
    </location>
</feature>
<evidence type="ECO:0000313" key="4">
    <source>
        <dbReference type="EMBL" id="MRH44825.1"/>
    </source>
</evidence>
<dbReference type="SUPFAM" id="SSF53335">
    <property type="entry name" value="S-adenosyl-L-methionine-dependent methyltransferases"/>
    <property type="match status" value="1"/>
</dbReference>
<evidence type="ECO:0000313" key="5">
    <source>
        <dbReference type="Proteomes" id="UP000799092"/>
    </source>
</evidence>
<keyword evidence="2 4" id="KW-0808">Transferase</keyword>
<name>A0A6A8DGL0_9BACI</name>
<comment type="caution">
    <text evidence="4">The sequence shown here is derived from an EMBL/GenBank/DDBJ whole genome shotgun (WGS) entry which is preliminary data.</text>
</comment>